<dbReference type="EMBL" id="SAIY01000005">
    <property type="protein sequence ID" value="NGM14149.1"/>
    <property type="molecule type" value="Genomic_DNA"/>
</dbReference>
<dbReference type="NCBIfam" id="NF038070">
    <property type="entry name" value="LmbU_fam_TF"/>
    <property type="match status" value="1"/>
</dbReference>
<evidence type="ECO:0000313" key="2">
    <source>
        <dbReference type="Proteomes" id="UP000478148"/>
    </source>
</evidence>
<dbReference type="AlphaFoldDB" id="A0A6M1L0P5"/>
<sequence>MSFEHWERTGAQLSGIVDSSSWCLGDWLVYGKEQYADRYRHVVQAVGLDYQTLRNYAWVAGRFPLARRRSGLSFQHHAEVAAMSPDEQDRWLDEAETQIWSVKQLRAAIKATRSDRTTETIRTALMPRIPIPDRRLTRWRQAAHQSSVELDQWIVSTLDRAAAETLDKTTHDETE</sequence>
<keyword evidence="2" id="KW-1185">Reference proteome</keyword>
<dbReference type="InterPro" id="IPR049735">
    <property type="entry name" value="NovE/LmbU-like"/>
</dbReference>
<dbReference type="Proteomes" id="UP000478148">
    <property type="component" value="Unassembled WGS sequence"/>
</dbReference>
<name>A0A6M1L0P5_9ACTN</name>
<comment type="caution">
    <text evidence="1">The sequence shown here is derived from an EMBL/GenBank/DDBJ whole genome shotgun (WGS) entry which is preliminary data.</text>
</comment>
<evidence type="ECO:0000313" key="1">
    <source>
        <dbReference type="EMBL" id="NGM14149.1"/>
    </source>
</evidence>
<proteinExistence type="predicted"/>
<evidence type="ECO:0008006" key="3">
    <source>
        <dbReference type="Google" id="ProtNLM"/>
    </source>
</evidence>
<protein>
    <recommendedName>
        <fullName evidence="3">LmbU</fullName>
    </recommendedName>
</protein>
<accession>A0A6M1L0P5</accession>
<organism evidence="1 2">
    <name type="scientific">Verrucosispora sioxanthis</name>
    <dbReference type="NCBI Taxonomy" id="2499994"/>
    <lineage>
        <taxon>Bacteria</taxon>
        <taxon>Bacillati</taxon>
        <taxon>Actinomycetota</taxon>
        <taxon>Actinomycetes</taxon>
        <taxon>Micromonosporales</taxon>
        <taxon>Micromonosporaceae</taxon>
        <taxon>Micromonospora</taxon>
    </lineage>
</organism>
<reference evidence="1 2" key="1">
    <citation type="submission" date="2020-02" db="EMBL/GenBank/DDBJ databases">
        <title>Draft Genome Sequence of Verrucosispora sp. Strain CWR15, Isolated from Gulf of Mexico Sponge.</title>
        <authorList>
            <person name="Kennedy S.J."/>
            <person name="Cella E."/>
            <person name="Azarian T."/>
            <person name="Baker B.J."/>
            <person name="Shaw L.N."/>
        </authorList>
    </citation>
    <scope>NUCLEOTIDE SEQUENCE [LARGE SCALE GENOMIC DNA]</scope>
    <source>
        <strain evidence="1 2">CWR15</strain>
    </source>
</reference>
<gene>
    <name evidence="1" type="ORF">ENC19_16415</name>
</gene>